<dbReference type="AlphaFoldDB" id="A0A117RAN7"/>
<comment type="caution">
    <text evidence="1">The sequence shown here is derived from an EMBL/GenBank/DDBJ whole genome shotgun (WGS) entry which is preliminary data.</text>
</comment>
<evidence type="ECO:0000313" key="2">
    <source>
        <dbReference type="Proteomes" id="UP000053024"/>
    </source>
</evidence>
<sequence length="162" mass="17891">MITEGVIMADVLIRRGISGLPSVPRQGERGNYPYEAITVAKVLRTAGVTVEFEDAKTDRDYHTHDSADIWLPVIEFARDVGKDVVVTAATAMITRYIVKRQGRADAPAPEELTPPSVILHLEVIREGDRTNLRLDGTPEAVLKAIEEIDWRGGSERGQLSED</sequence>
<name>A0A117RAN7_9ACTN</name>
<protein>
    <submittedName>
        <fullName evidence="1">Uncharacterized protein</fullName>
    </submittedName>
</protein>
<dbReference type="Proteomes" id="UP000053024">
    <property type="component" value="Unassembled WGS sequence"/>
</dbReference>
<accession>A0A117RAN7</accession>
<organism evidence="1 2">
    <name type="scientific">Streptomyces bungoensis</name>
    <dbReference type="NCBI Taxonomy" id="285568"/>
    <lineage>
        <taxon>Bacteria</taxon>
        <taxon>Bacillati</taxon>
        <taxon>Actinomycetota</taxon>
        <taxon>Actinomycetes</taxon>
        <taxon>Kitasatosporales</taxon>
        <taxon>Streptomycetaceae</taxon>
        <taxon>Streptomyces</taxon>
    </lineage>
</organism>
<keyword evidence="2" id="KW-1185">Reference proteome</keyword>
<reference evidence="1 2" key="1">
    <citation type="submission" date="2015-10" db="EMBL/GenBank/DDBJ databases">
        <title>Draft genome sequence of Streptomyces bungoensis DSM 41781, type strain for the species Streptomyces bungoensis.</title>
        <authorList>
            <person name="Ruckert C."/>
            <person name="Winkler A."/>
            <person name="Kalinowski J."/>
            <person name="Kampfer P."/>
            <person name="Glaeser S."/>
        </authorList>
    </citation>
    <scope>NUCLEOTIDE SEQUENCE [LARGE SCALE GENOMIC DNA]</scope>
    <source>
        <strain evidence="1 2">DSM 41781</strain>
    </source>
</reference>
<gene>
    <name evidence="1" type="ORF">AQJ66_26835</name>
</gene>
<evidence type="ECO:0000313" key="1">
    <source>
        <dbReference type="EMBL" id="KUN80356.1"/>
    </source>
</evidence>
<proteinExistence type="predicted"/>
<dbReference type="EMBL" id="LMWX01000048">
    <property type="protein sequence ID" value="KUN80356.1"/>
    <property type="molecule type" value="Genomic_DNA"/>
</dbReference>